<proteinExistence type="predicted"/>
<dbReference type="EMBL" id="CM017885">
    <property type="protein sequence ID" value="KAG1367962.1"/>
    <property type="molecule type" value="Genomic_DNA"/>
</dbReference>
<keyword evidence="1" id="KW-0812">Transmembrane</keyword>
<evidence type="ECO:0000313" key="3">
    <source>
        <dbReference type="Proteomes" id="UP000797356"/>
    </source>
</evidence>
<dbReference type="Proteomes" id="UP000797356">
    <property type="component" value="Chromosome 14"/>
</dbReference>
<keyword evidence="1" id="KW-1133">Transmembrane helix</keyword>
<evidence type="ECO:0008006" key="4">
    <source>
        <dbReference type="Google" id="ProtNLM"/>
    </source>
</evidence>
<reference evidence="2" key="1">
    <citation type="journal article" date="2017" name="Gigascience">
        <title>The genome draft of coconut (Cocos nucifera).</title>
        <authorList>
            <person name="Xiao Y."/>
            <person name="Xu P."/>
            <person name="Fan H."/>
            <person name="Baudouin L."/>
            <person name="Xia W."/>
            <person name="Bocs S."/>
            <person name="Xu J."/>
            <person name="Li Q."/>
            <person name="Guo A."/>
            <person name="Zhou L."/>
            <person name="Li J."/>
            <person name="Wu Y."/>
            <person name="Ma Z."/>
            <person name="Armero A."/>
            <person name="Issali A.E."/>
            <person name="Liu N."/>
            <person name="Peng M."/>
            <person name="Yang Y."/>
        </authorList>
    </citation>
    <scope>NUCLEOTIDE SEQUENCE</scope>
    <source>
        <tissue evidence="2">Spear leaf of Hainan Tall coconut</tissue>
    </source>
</reference>
<dbReference type="AlphaFoldDB" id="A0A8K0NC88"/>
<evidence type="ECO:0000256" key="1">
    <source>
        <dbReference type="SAM" id="Phobius"/>
    </source>
</evidence>
<comment type="caution">
    <text evidence="2">The sequence shown here is derived from an EMBL/GenBank/DDBJ whole genome shotgun (WGS) entry which is preliminary data.</text>
</comment>
<accession>A0A8K0NC88</accession>
<reference evidence="2" key="2">
    <citation type="submission" date="2019-07" db="EMBL/GenBank/DDBJ databases">
        <authorList>
            <person name="Yang Y."/>
            <person name="Bocs S."/>
            <person name="Baudouin L."/>
        </authorList>
    </citation>
    <scope>NUCLEOTIDE SEQUENCE</scope>
    <source>
        <tissue evidence="2">Spear leaf of Hainan Tall coconut</tissue>
    </source>
</reference>
<keyword evidence="1" id="KW-0472">Membrane</keyword>
<name>A0A8K0NC88_COCNU</name>
<organism evidence="2 3">
    <name type="scientific">Cocos nucifera</name>
    <name type="common">Coconut palm</name>
    <dbReference type="NCBI Taxonomy" id="13894"/>
    <lineage>
        <taxon>Eukaryota</taxon>
        <taxon>Viridiplantae</taxon>
        <taxon>Streptophyta</taxon>
        <taxon>Embryophyta</taxon>
        <taxon>Tracheophyta</taxon>
        <taxon>Spermatophyta</taxon>
        <taxon>Magnoliopsida</taxon>
        <taxon>Liliopsida</taxon>
        <taxon>Arecaceae</taxon>
        <taxon>Arecoideae</taxon>
        <taxon>Cocoseae</taxon>
        <taxon>Attaleinae</taxon>
        <taxon>Cocos</taxon>
    </lineage>
</organism>
<dbReference type="OrthoDB" id="694243at2759"/>
<keyword evidence="3" id="KW-1185">Reference proteome</keyword>
<evidence type="ECO:0000313" key="2">
    <source>
        <dbReference type="EMBL" id="KAG1367962.1"/>
    </source>
</evidence>
<dbReference type="PANTHER" id="PTHR33726:SF3">
    <property type="entry name" value="TRANSMEMBRANE PROTEIN"/>
    <property type="match status" value="1"/>
</dbReference>
<gene>
    <name evidence="2" type="ORF">COCNU_14G004300</name>
</gene>
<feature type="transmembrane region" description="Helical" evidence="1">
    <location>
        <begin position="42"/>
        <end position="66"/>
    </location>
</feature>
<protein>
    <recommendedName>
        <fullName evidence="4">Transmembrane protein</fullName>
    </recommendedName>
</protein>
<dbReference type="PANTHER" id="PTHR33726">
    <property type="entry name" value="TRANSMEMBRANE PROTEIN"/>
    <property type="match status" value="1"/>
</dbReference>
<sequence length="70" mass="8623">MATKRGWFKRLNKEYSWPWKLRFSTSRRWKRVSLRFSFFDDVVFHVLYFLEAIFLVAAFICFFLCCGCHI</sequence>